<feature type="compositionally biased region" description="Low complexity" evidence="1">
    <location>
        <begin position="229"/>
        <end position="241"/>
    </location>
</feature>
<comment type="caution">
    <text evidence="2">The sequence shown here is derived from an EMBL/GenBank/DDBJ whole genome shotgun (WGS) entry which is preliminary data.</text>
</comment>
<evidence type="ECO:0000313" key="2">
    <source>
        <dbReference type="EMBL" id="KAK7238938.1"/>
    </source>
</evidence>
<feature type="region of interest" description="Disordered" evidence="1">
    <location>
        <begin position="55"/>
        <end position="166"/>
    </location>
</feature>
<feature type="compositionally biased region" description="Basic residues" evidence="1">
    <location>
        <begin position="127"/>
        <end position="148"/>
    </location>
</feature>
<feature type="compositionally biased region" description="Gly residues" evidence="1">
    <location>
        <begin position="63"/>
        <end position="72"/>
    </location>
</feature>
<feature type="compositionally biased region" description="Basic residues" evidence="1">
    <location>
        <begin position="328"/>
        <end position="344"/>
    </location>
</feature>
<dbReference type="EMBL" id="JBBJCI010000227">
    <property type="protein sequence ID" value="KAK7238938.1"/>
    <property type="molecule type" value="Genomic_DNA"/>
</dbReference>
<evidence type="ECO:0000313" key="3">
    <source>
        <dbReference type="Proteomes" id="UP001363151"/>
    </source>
</evidence>
<feature type="compositionally biased region" description="Low complexity" evidence="1">
    <location>
        <begin position="821"/>
        <end position="837"/>
    </location>
</feature>
<feature type="region of interest" description="Disordered" evidence="1">
    <location>
        <begin position="632"/>
        <end position="729"/>
    </location>
</feature>
<feature type="region of interest" description="Disordered" evidence="1">
    <location>
        <begin position="1"/>
        <end position="24"/>
    </location>
</feature>
<feature type="region of interest" description="Disordered" evidence="1">
    <location>
        <begin position="204"/>
        <end position="347"/>
    </location>
</feature>
<feature type="region of interest" description="Disordered" evidence="1">
    <location>
        <begin position="381"/>
        <end position="415"/>
    </location>
</feature>
<proteinExistence type="predicted"/>
<feature type="compositionally biased region" description="Low complexity" evidence="1">
    <location>
        <begin position="451"/>
        <end position="472"/>
    </location>
</feature>
<feature type="compositionally biased region" description="Low complexity" evidence="1">
    <location>
        <begin position="658"/>
        <end position="680"/>
    </location>
</feature>
<feature type="compositionally biased region" description="Basic residues" evidence="1">
    <location>
        <begin position="399"/>
        <end position="408"/>
    </location>
</feature>
<feature type="region of interest" description="Disordered" evidence="1">
    <location>
        <begin position="444"/>
        <end position="472"/>
    </location>
</feature>
<protein>
    <recommendedName>
        <fullName evidence="4">UBZ4-type domain-containing protein</fullName>
    </recommendedName>
</protein>
<reference evidence="2 3" key="1">
    <citation type="submission" date="2024-03" db="EMBL/GenBank/DDBJ databases">
        <title>Aureococcus anophagefferens CCMP1851 and Kratosvirus quantuckense: Draft genome of a second virus-susceptible host strain in the model system.</title>
        <authorList>
            <person name="Chase E."/>
            <person name="Truchon A.R."/>
            <person name="Schepens W."/>
            <person name="Wilhelm S.W."/>
        </authorList>
    </citation>
    <scope>NUCLEOTIDE SEQUENCE [LARGE SCALE GENOMIC DNA]</scope>
    <source>
        <strain evidence="2 3">CCMP1851</strain>
    </source>
</reference>
<name>A0ABR1FUK2_AURAN</name>
<evidence type="ECO:0008006" key="4">
    <source>
        <dbReference type="Google" id="ProtNLM"/>
    </source>
</evidence>
<gene>
    <name evidence="2" type="ORF">SO694_0002628</name>
</gene>
<feature type="region of interest" description="Disordered" evidence="1">
    <location>
        <begin position="780"/>
        <end position="837"/>
    </location>
</feature>
<feature type="compositionally biased region" description="Acidic residues" evidence="1">
    <location>
        <begin position="681"/>
        <end position="693"/>
    </location>
</feature>
<dbReference type="Proteomes" id="UP001363151">
    <property type="component" value="Unassembled WGS sequence"/>
</dbReference>
<keyword evidence="3" id="KW-1185">Reference proteome</keyword>
<feature type="compositionally biased region" description="Basic and acidic residues" evidence="1">
    <location>
        <begin position="798"/>
        <end position="807"/>
    </location>
</feature>
<accession>A0ABR1FUK2</accession>
<sequence length="837" mass="87486">MEDPTRQARRTTRHTGTGVGATSTCPICGLSFPTNRIAEHADRCAASTYVDELEATTGRGRAPPGGGLGGARVGRARARPPLDGRGRRQRIRALSRLRRRRPGAADEARRAARRAPRPRGAAAPAARARRRAARSARQRAAAVRRRAAPGRAPLAHGKTWRVPGGEAARLRGGSVIAAELPPRVLERRARGERARVAPARGLLLHDGQGHAGPQADQRVPPPRPGGGVPARALPVAFGAAPRAPPPPETRDARAERRSAADDAPPPPPPEPHQPKLLLRVRAGDDGARAAAAVADDDDDGAPAPPAPPRGPAPGDARPPRPDAASPQRARRRGARALPPRHKAPSNKEALEYVARMRSVHKLSPRTIATFVELLKAYKRKRRPRAARAAGRGRGPRAAARARGRRRGAAARARESDYTRAWRDRAGGAAPRLDLLAFAPAAARRRPRRRAAAPARRGAAAAAARAAPPPAADAARAAQYRQLQAYQLQQEHTRQLLERQRQLAGPAPPFAVGGARAAWRGAWVDYNGTLARLQAAGAPAADAGVREVVAAASRVIAAARTIARWRRARARAGAPPPPANNVGAPAMSAVAAANTIAALTAPPPAAAAARPPPRPDAAELLRRQRELLAARYGVGPRAAPRAADDPRFFHGGHGRSRSDGAYSDSDGDASNHAPAPAPGDGDASDDDDDDDDALDVARGAGDAAADDTGAKRATPTPSSGTAATRTDDARRVRAWAAVLGACDGGGPPPQSFDAMVERLRAVFRGEADDIVEAIVDAASGGARARRRRAAAEPPLDDDGAPRVEFLGERRKRFRGMPPPGAPGAAAPAPALEAALEAA</sequence>
<feature type="compositionally biased region" description="Basic residues" evidence="1">
    <location>
        <begin position="87"/>
        <end position="102"/>
    </location>
</feature>
<evidence type="ECO:0000256" key="1">
    <source>
        <dbReference type="SAM" id="MobiDB-lite"/>
    </source>
</evidence>
<feature type="compositionally biased region" description="Pro residues" evidence="1">
    <location>
        <begin position="302"/>
        <end position="311"/>
    </location>
</feature>
<feature type="compositionally biased region" description="Basic and acidic residues" evidence="1">
    <location>
        <begin position="248"/>
        <end position="260"/>
    </location>
</feature>
<organism evidence="2 3">
    <name type="scientific">Aureococcus anophagefferens</name>
    <name type="common">Harmful bloom alga</name>
    <dbReference type="NCBI Taxonomy" id="44056"/>
    <lineage>
        <taxon>Eukaryota</taxon>
        <taxon>Sar</taxon>
        <taxon>Stramenopiles</taxon>
        <taxon>Ochrophyta</taxon>
        <taxon>Pelagophyceae</taxon>
        <taxon>Pelagomonadales</taxon>
        <taxon>Pelagomonadaceae</taxon>
        <taxon>Aureococcus</taxon>
    </lineage>
</organism>
<feature type="compositionally biased region" description="Low complexity" evidence="1">
    <location>
        <begin position="695"/>
        <end position="723"/>
    </location>
</feature>